<sequence>MSSDASTQNRTVLGADCSIAGDLSIDNDATLLGQFEGELRVSRSLEIGGSARARGTIMAGAVMMSGEAEAVIIAEQVVHLLPGCRVKGRIFAPQLQVEEGAMFDGELCVSPNAIEAAESHMKSSQASARPSMHESAPGGHDVQTVPSAVATLLERRRQQQSASEAQAA</sequence>
<dbReference type="Proteomes" id="UP000320386">
    <property type="component" value="Chromosome"/>
</dbReference>
<comment type="similarity">
    <text evidence="1">Belongs to the bactofilin family.</text>
</comment>
<reference evidence="3 4" key="1">
    <citation type="submission" date="2019-02" db="EMBL/GenBank/DDBJ databases">
        <title>Deep-cultivation of Planctomycetes and their phenomic and genomic characterization uncovers novel biology.</title>
        <authorList>
            <person name="Wiegand S."/>
            <person name="Jogler M."/>
            <person name="Boedeker C."/>
            <person name="Pinto D."/>
            <person name="Vollmers J."/>
            <person name="Rivas-Marin E."/>
            <person name="Kohn T."/>
            <person name="Peeters S.H."/>
            <person name="Heuer A."/>
            <person name="Rast P."/>
            <person name="Oberbeckmann S."/>
            <person name="Bunk B."/>
            <person name="Jeske O."/>
            <person name="Meyerdierks A."/>
            <person name="Storesund J.E."/>
            <person name="Kallscheuer N."/>
            <person name="Luecker S."/>
            <person name="Lage O.M."/>
            <person name="Pohl T."/>
            <person name="Merkel B.J."/>
            <person name="Hornburger P."/>
            <person name="Mueller R.-W."/>
            <person name="Bruemmer F."/>
            <person name="Labrenz M."/>
            <person name="Spormann A.M."/>
            <person name="Op den Camp H."/>
            <person name="Overmann J."/>
            <person name="Amann R."/>
            <person name="Jetten M.S.M."/>
            <person name="Mascher T."/>
            <person name="Medema M.H."/>
            <person name="Devos D.P."/>
            <person name="Kaster A.-K."/>
            <person name="Ovreas L."/>
            <person name="Rohde M."/>
            <person name="Galperin M.Y."/>
            <person name="Jogler C."/>
        </authorList>
    </citation>
    <scope>NUCLEOTIDE SEQUENCE [LARGE SCALE GENOMIC DNA]</scope>
    <source>
        <strain evidence="3 4">Pan265</strain>
    </source>
</reference>
<dbReference type="RefSeq" id="WP_145446141.1">
    <property type="nucleotide sequence ID" value="NZ_CP036280.1"/>
</dbReference>
<dbReference type="EMBL" id="CP036280">
    <property type="protein sequence ID" value="QDU71950.1"/>
    <property type="molecule type" value="Genomic_DNA"/>
</dbReference>
<dbReference type="InterPro" id="IPR007607">
    <property type="entry name" value="BacA/B"/>
</dbReference>
<organism evidence="3 4">
    <name type="scientific">Mucisphaera calidilacus</name>
    <dbReference type="NCBI Taxonomy" id="2527982"/>
    <lineage>
        <taxon>Bacteria</taxon>
        <taxon>Pseudomonadati</taxon>
        <taxon>Planctomycetota</taxon>
        <taxon>Phycisphaerae</taxon>
        <taxon>Phycisphaerales</taxon>
        <taxon>Phycisphaeraceae</taxon>
        <taxon>Mucisphaera</taxon>
    </lineage>
</organism>
<feature type="region of interest" description="Disordered" evidence="2">
    <location>
        <begin position="118"/>
        <end position="168"/>
    </location>
</feature>
<dbReference type="OrthoDB" id="350528at2"/>
<dbReference type="Pfam" id="PF04519">
    <property type="entry name" value="Bactofilin"/>
    <property type="match status" value="1"/>
</dbReference>
<proteinExistence type="inferred from homology"/>
<evidence type="ECO:0000256" key="2">
    <source>
        <dbReference type="SAM" id="MobiDB-lite"/>
    </source>
</evidence>
<protein>
    <submittedName>
        <fullName evidence="3">BacA-like protein</fullName>
    </submittedName>
</protein>
<dbReference type="PANTHER" id="PTHR35024">
    <property type="entry name" value="HYPOTHETICAL CYTOSOLIC PROTEIN"/>
    <property type="match status" value="1"/>
</dbReference>
<evidence type="ECO:0000313" key="3">
    <source>
        <dbReference type="EMBL" id="QDU71950.1"/>
    </source>
</evidence>
<dbReference type="AlphaFoldDB" id="A0A518BY97"/>
<gene>
    <name evidence="3" type="ORF">Pan265_18090</name>
</gene>
<evidence type="ECO:0000313" key="4">
    <source>
        <dbReference type="Proteomes" id="UP000320386"/>
    </source>
</evidence>
<dbReference type="PANTHER" id="PTHR35024:SF4">
    <property type="entry name" value="POLYMER-FORMING CYTOSKELETAL PROTEIN"/>
    <property type="match status" value="1"/>
</dbReference>
<feature type="compositionally biased region" description="Low complexity" evidence="2">
    <location>
        <begin position="159"/>
        <end position="168"/>
    </location>
</feature>
<accession>A0A518BY97</accession>
<dbReference type="KEGG" id="mcad:Pan265_18090"/>
<keyword evidence="4" id="KW-1185">Reference proteome</keyword>
<name>A0A518BY97_9BACT</name>
<evidence type="ECO:0000256" key="1">
    <source>
        <dbReference type="ARBA" id="ARBA00044755"/>
    </source>
</evidence>